<name>A0A951QCN4_9CYAN</name>
<dbReference type="AlphaFoldDB" id="A0A951QCN4"/>
<dbReference type="EMBL" id="JAHHHD010000019">
    <property type="protein sequence ID" value="MBW4660296.1"/>
    <property type="molecule type" value="Genomic_DNA"/>
</dbReference>
<dbReference type="Proteomes" id="UP000757435">
    <property type="component" value="Unassembled WGS sequence"/>
</dbReference>
<dbReference type="GO" id="GO:0003677">
    <property type="term" value="F:DNA binding"/>
    <property type="evidence" value="ECO:0007669"/>
    <property type="project" value="InterPro"/>
</dbReference>
<evidence type="ECO:0000313" key="2">
    <source>
        <dbReference type="Proteomes" id="UP000757435"/>
    </source>
</evidence>
<reference evidence="1" key="1">
    <citation type="submission" date="2021-05" db="EMBL/GenBank/DDBJ databases">
        <authorList>
            <person name="Pietrasiak N."/>
            <person name="Ward R."/>
            <person name="Stajich J.E."/>
            <person name="Kurbessoian T."/>
        </authorList>
    </citation>
    <scope>NUCLEOTIDE SEQUENCE</scope>
    <source>
        <strain evidence="1">UHER 2000/2452</strain>
    </source>
</reference>
<sequence>MVKGWCQDVGLKENYGSHTLRKTWKHWQRMERGTSIPLLMEAFGHDALPIARISAEPI</sequence>
<protein>
    <submittedName>
        <fullName evidence="1">Uncharacterized protein</fullName>
    </submittedName>
</protein>
<proteinExistence type="predicted"/>
<comment type="caution">
    <text evidence="1">The sequence shown here is derived from an EMBL/GenBank/DDBJ whole genome shotgun (WGS) entry which is preliminary data.</text>
</comment>
<evidence type="ECO:0000313" key="1">
    <source>
        <dbReference type="EMBL" id="MBW4660296.1"/>
    </source>
</evidence>
<dbReference type="SUPFAM" id="SSF56349">
    <property type="entry name" value="DNA breaking-rejoining enzymes"/>
    <property type="match status" value="1"/>
</dbReference>
<reference evidence="1" key="2">
    <citation type="journal article" date="2022" name="Microbiol. Resour. Announc.">
        <title>Metagenome Sequencing to Explore Phylogenomics of Terrestrial Cyanobacteria.</title>
        <authorList>
            <person name="Ward R.D."/>
            <person name="Stajich J.E."/>
            <person name="Johansen J.R."/>
            <person name="Huntemann M."/>
            <person name="Clum A."/>
            <person name="Foster B."/>
            <person name="Foster B."/>
            <person name="Roux S."/>
            <person name="Palaniappan K."/>
            <person name="Varghese N."/>
            <person name="Mukherjee S."/>
            <person name="Reddy T.B.K."/>
            <person name="Daum C."/>
            <person name="Copeland A."/>
            <person name="Chen I.A."/>
            <person name="Ivanova N.N."/>
            <person name="Kyrpides N.C."/>
            <person name="Shapiro N."/>
            <person name="Eloe-Fadrosh E.A."/>
            <person name="Pietrasiak N."/>
        </authorList>
    </citation>
    <scope>NUCLEOTIDE SEQUENCE</scope>
    <source>
        <strain evidence="1">UHER 2000/2452</strain>
    </source>
</reference>
<dbReference type="InterPro" id="IPR011010">
    <property type="entry name" value="DNA_brk_join_enz"/>
</dbReference>
<accession>A0A951QCN4</accession>
<organism evidence="1 2">
    <name type="scientific">Drouetiella hepatica Uher 2000/2452</name>
    <dbReference type="NCBI Taxonomy" id="904376"/>
    <lineage>
        <taxon>Bacteria</taxon>
        <taxon>Bacillati</taxon>
        <taxon>Cyanobacteriota</taxon>
        <taxon>Cyanophyceae</taxon>
        <taxon>Oculatellales</taxon>
        <taxon>Oculatellaceae</taxon>
        <taxon>Drouetiella</taxon>
    </lineage>
</organism>
<gene>
    <name evidence="1" type="ORF">KME15_16595</name>
</gene>